<keyword evidence="4" id="KW-1185">Reference proteome</keyword>
<dbReference type="SUPFAM" id="SSF48097">
    <property type="entry name" value="Regulator of G-protein signaling, RGS"/>
    <property type="match status" value="1"/>
</dbReference>
<organism evidence="3 4">
    <name type="scientific">Batillaria attramentaria</name>
    <dbReference type="NCBI Taxonomy" id="370345"/>
    <lineage>
        <taxon>Eukaryota</taxon>
        <taxon>Metazoa</taxon>
        <taxon>Spiralia</taxon>
        <taxon>Lophotrochozoa</taxon>
        <taxon>Mollusca</taxon>
        <taxon>Gastropoda</taxon>
        <taxon>Caenogastropoda</taxon>
        <taxon>Sorbeoconcha</taxon>
        <taxon>Cerithioidea</taxon>
        <taxon>Batillariidae</taxon>
        <taxon>Batillaria</taxon>
    </lineage>
</organism>
<dbReference type="EMBL" id="JACVVK020000317">
    <property type="protein sequence ID" value="KAK7478765.1"/>
    <property type="molecule type" value="Genomic_DNA"/>
</dbReference>
<feature type="region of interest" description="Disordered" evidence="1">
    <location>
        <begin position="70"/>
        <end position="109"/>
    </location>
</feature>
<protein>
    <recommendedName>
        <fullName evidence="2">RGS domain-containing protein</fullName>
    </recommendedName>
</protein>
<dbReference type="PRINTS" id="PR01301">
    <property type="entry name" value="RGSPROTEIN"/>
</dbReference>
<dbReference type="FunFam" id="1.10.167.10:FF:000001">
    <property type="entry name" value="Putative regulator of g-protein signaling 12"/>
    <property type="match status" value="1"/>
</dbReference>
<evidence type="ECO:0000256" key="1">
    <source>
        <dbReference type="SAM" id="MobiDB-lite"/>
    </source>
</evidence>
<evidence type="ECO:0000313" key="4">
    <source>
        <dbReference type="Proteomes" id="UP001519460"/>
    </source>
</evidence>
<dbReference type="InterPro" id="IPR016137">
    <property type="entry name" value="RGS"/>
</dbReference>
<gene>
    <name evidence="3" type="ORF">BaRGS_00029976</name>
</gene>
<dbReference type="Proteomes" id="UP001519460">
    <property type="component" value="Unassembled WGS sequence"/>
</dbReference>
<dbReference type="AlphaFoldDB" id="A0ABD0JVZ6"/>
<comment type="caution">
    <text evidence="3">The sequence shown here is derived from an EMBL/GenBank/DDBJ whole genome shotgun (WGS) entry which is preliminary data.</text>
</comment>
<dbReference type="Pfam" id="PF00615">
    <property type="entry name" value="RGS"/>
    <property type="match status" value="1"/>
</dbReference>
<reference evidence="3 4" key="1">
    <citation type="journal article" date="2023" name="Sci. Data">
        <title>Genome assembly of the Korean intertidal mud-creeper Batillaria attramentaria.</title>
        <authorList>
            <person name="Patra A.K."/>
            <person name="Ho P.T."/>
            <person name="Jun S."/>
            <person name="Lee S.J."/>
            <person name="Kim Y."/>
            <person name="Won Y.J."/>
        </authorList>
    </citation>
    <scope>NUCLEOTIDE SEQUENCE [LARGE SCALE GENOMIC DNA]</scope>
    <source>
        <strain evidence="3">Wonlab-2016</strain>
    </source>
</reference>
<sequence length="298" mass="34191">MRGKRFVTGCVNMGTVARPSEYSIEQPANSYFIATRQPPHLLDMRVVLIGRERRKENFCQSTKLGLELEERLKRSTQSPSQEEEAEDEDWGNARRPPPPHARPIHKTASADAAMMARDEYGNVNSQAKAKRSLAKTMKRKLLFLRRRHTDTTLGSVLKGDGKQVTKIHPEDALQWSRSFESLLMDKAGLELFRGFLRSEFSDENLEFWIACEDFKSVKSSKVPAVAQKIYTDFVAAQAPREINLDAKTRVKTLSNLDHPSKEIFEEAQRKVQALMEKDSYPRFLESDVYQRIIRSQKS</sequence>
<feature type="domain" description="RGS" evidence="2">
    <location>
        <begin position="178"/>
        <end position="293"/>
    </location>
</feature>
<name>A0ABD0JVZ6_9CAEN</name>
<dbReference type="PROSITE" id="PS50132">
    <property type="entry name" value="RGS"/>
    <property type="match status" value="1"/>
</dbReference>
<dbReference type="SMART" id="SM00315">
    <property type="entry name" value="RGS"/>
    <property type="match status" value="1"/>
</dbReference>
<dbReference type="InterPro" id="IPR044926">
    <property type="entry name" value="RGS_subdomain_2"/>
</dbReference>
<evidence type="ECO:0000259" key="2">
    <source>
        <dbReference type="PROSITE" id="PS50132"/>
    </source>
</evidence>
<dbReference type="PANTHER" id="PTHR10845">
    <property type="entry name" value="REGULATOR OF G PROTEIN SIGNALING"/>
    <property type="match status" value="1"/>
</dbReference>
<feature type="compositionally biased region" description="Acidic residues" evidence="1">
    <location>
        <begin position="81"/>
        <end position="90"/>
    </location>
</feature>
<proteinExistence type="predicted"/>
<dbReference type="InterPro" id="IPR036305">
    <property type="entry name" value="RGS_sf"/>
</dbReference>
<evidence type="ECO:0000313" key="3">
    <source>
        <dbReference type="EMBL" id="KAK7478765.1"/>
    </source>
</evidence>
<accession>A0ABD0JVZ6</accession>
<dbReference type="PANTHER" id="PTHR10845:SF259">
    <property type="entry name" value="RGS DOMAIN-CONTAINING PROTEIN-RELATED"/>
    <property type="match status" value="1"/>
</dbReference>
<dbReference type="Gene3D" id="1.10.167.10">
    <property type="entry name" value="Regulator of G-protein Signalling 4, domain 2"/>
    <property type="match status" value="1"/>
</dbReference>